<comment type="caution">
    <text evidence="2">The sequence shown here is derived from an EMBL/GenBank/DDBJ whole genome shotgun (WGS) entry which is preliminary data.</text>
</comment>
<keyword evidence="1" id="KW-1133">Transmembrane helix</keyword>
<keyword evidence="1" id="KW-0472">Membrane</keyword>
<reference evidence="2 3" key="1">
    <citation type="journal article" date="2018" name="Sci. Rep.">
        <title>Genomic signatures of local adaptation to the degree of environmental predictability in rotifers.</title>
        <authorList>
            <person name="Franch-Gras L."/>
            <person name="Hahn C."/>
            <person name="Garcia-Roger E.M."/>
            <person name="Carmona M.J."/>
            <person name="Serra M."/>
            <person name="Gomez A."/>
        </authorList>
    </citation>
    <scope>NUCLEOTIDE SEQUENCE [LARGE SCALE GENOMIC DNA]</scope>
    <source>
        <strain evidence="2">HYR1</strain>
    </source>
</reference>
<protein>
    <submittedName>
        <fullName evidence="2">Uncharacterized protein</fullName>
    </submittedName>
</protein>
<name>A0A3M7P3N0_BRAPC</name>
<keyword evidence="3" id="KW-1185">Reference proteome</keyword>
<feature type="transmembrane region" description="Helical" evidence="1">
    <location>
        <begin position="57"/>
        <end position="81"/>
    </location>
</feature>
<proteinExistence type="predicted"/>
<dbReference type="AlphaFoldDB" id="A0A3M7P3N0"/>
<feature type="non-terminal residue" evidence="2">
    <location>
        <position position="197"/>
    </location>
</feature>
<dbReference type="Proteomes" id="UP000276133">
    <property type="component" value="Unassembled WGS sequence"/>
</dbReference>
<evidence type="ECO:0000313" key="3">
    <source>
        <dbReference type="Proteomes" id="UP000276133"/>
    </source>
</evidence>
<gene>
    <name evidence="2" type="ORF">BpHYR1_033864</name>
</gene>
<evidence type="ECO:0000256" key="1">
    <source>
        <dbReference type="SAM" id="Phobius"/>
    </source>
</evidence>
<keyword evidence="1" id="KW-0812">Transmembrane</keyword>
<sequence>MNASASVGQNQVTVDPTSIETANHQTINGYWQKLFYNNHNHNYIHTFYQTHTSILNLIFALFTIVSVSIFLFSIVFALLLLPLITDRSALSNIIPGLVIFGKVSPVKRISNAGNFLSSVTPFGLTIWNTKNLDNFTHVNTEELEFVEHFNLTMLATLSKNANLSYWRCTGILARSTTIPKMAYTAMLTTKSGQTILS</sequence>
<dbReference type="EMBL" id="REGN01013798">
    <property type="protein sequence ID" value="RMZ93450.1"/>
    <property type="molecule type" value="Genomic_DNA"/>
</dbReference>
<evidence type="ECO:0000313" key="2">
    <source>
        <dbReference type="EMBL" id="RMZ93450.1"/>
    </source>
</evidence>
<organism evidence="2 3">
    <name type="scientific">Brachionus plicatilis</name>
    <name type="common">Marine rotifer</name>
    <name type="synonym">Brachionus muelleri</name>
    <dbReference type="NCBI Taxonomy" id="10195"/>
    <lineage>
        <taxon>Eukaryota</taxon>
        <taxon>Metazoa</taxon>
        <taxon>Spiralia</taxon>
        <taxon>Gnathifera</taxon>
        <taxon>Rotifera</taxon>
        <taxon>Eurotatoria</taxon>
        <taxon>Monogononta</taxon>
        <taxon>Pseudotrocha</taxon>
        <taxon>Ploima</taxon>
        <taxon>Brachionidae</taxon>
        <taxon>Brachionus</taxon>
    </lineage>
</organism>
<accession>A0A3M7P3N0</accession>